<evidence type="ECO:0000313" key="2">
    <source>
        <dbReference type="EMBL" id="OGK00188.1"/>
    </source>
</evidence>
<dbReference type="Pfam" id="PF18962">
    <property type="entry name" value="Por_Secre_tail"/>
    <property type="match status" value="1"/>
</dbReference>
<organism evidence="2 3">
    <name type="scientific">Candidatus Raymondbacteria bacterium RIFOXYD12_FULL_49_13</name>
    <dbReference type="NCBI Taxonomy" id="1817890"/>
    <lineage>
        <taxon>Bacteria</taxon>
        <taxon>Raymondiibacteriota</taxon>
    </lineage>
</organism>
<evidence type="ECO:0000313" key="3">
    <source>
        <dbReference type="Proteomes" id="UP000179243"/>
    </source>
</evidence>
<dbReference type="AlphaFoldDB" id="A0A1F7F0N9"/>
<dbReference type="Proteomes" id="UP000179243">
    <property type="component" value="Unassembled WGS sequence"/>
</dbReference>
<accession>A0A1F7F0N9</accession>
<gene>
    <name evidence="2" type="ORF">A2519_20465</name>
</gene>
<protein>
    <recommendedName>
        <fullName evidence="1">Secretion system C-terminal sorting domain-containing protein</fullName>
    </recommendedName>
</protein>
<proteinExistence type="predicted"/>
<evidence type="ECO:0000259" key="1">
    <source>
        <dbReference type="Pfam" id="PF18962"/>
    </source>
</evidence>
<feature type="domain" description="Secretion system C-terminal sorting" evidence="1">
    <location>
        <begin position="251"/>
        <end position="321"/>
    </location>
</feature>
<dbReference type="InterPro" id="IPR026444">
    <property type="entry name" value="Secre_tail"/>
</dbReference>
<dbReference type="NCBIfam" id="TIGR04183">
    <property type="entry name" value="Por_Secre_tail"/>
    <property type="match status" value="1"/>
</dbReference>
<dbReference type="EMBL" id="MFYX01000152">
    <property type="protein sequence ID" value="OGK00188.1"/>
    <property type="molecule type" value="Genomic_DNA"/>
</dbReference>
<name>A0A1F7F0N9_UNCRA</name>
<comment type="caution">
    <text evidence="2">The sequence shown here is derived from an EMBL/GenBank/DDBJ whole genome shotgun (WGS) entry which is preliminary data.</text>
</comment>
<sequence length="324" mass="36605">MIKLPFLIVCMLFVGTSYPSNYFPLNLGSQWDYSYEHYWFSCNCPELDCHKTDFGAYTRKVIVHTSDSITIENITLLDSAYRFIYTSNGDPVSYTWTRIDDTVRYTPALVETTYSVYKDSANMYYCKVFGLGDINEIPHTLSIGDSFSNRDWTTYHVFGSEDYTVSNRTVPTVRIFWYYYTTLDSAETYQLGDNIGLTLFSLNGRYPLENGIPEDGNHYDLRLINYSTPDSNAIQSSHVNIGTECSIQAAPNPFNPSTTISYSTGNQAKGTIAIFSSNGRLVDSKQITGKGTFVWSAGDNPSGVYICNLKANKKMLSTKLIFLR</sequence>
<reference evidence="2 3" key="1">
    <citation type="journal article" date="2016" name="Nat. Commun.">
        <title>Thousands of microbial genomes shed light on interconnected biogeochemical processes in an aquifer system.</title>
        <authorList>
            <person name="Anantharaman K."/>
            <person name="Brown C.T."/>
            <person name="Hug L.A."/>
            <person name="Sharon I."/>
            <person name="Castelle C.J."/>
            <person name="Probst A.J."/>
            <person name="Thomas B.C."/>
            <person name="Singh A."/>
            <person name="Wilkins M.J."/>
            <person name="Karaoz U."/>
            <person name="Brodie E.L."/>
            <person name="Williams K.H."/>
            <person name="Hubbard S.S."/>
            <person name="Banfield J.F."/>
        </authorList>
    </citation>
    <scope>NUCLEOTIDE SEQUENCE [LARGE SCALE GENOMIC DNA]</scope>
</reference>